<keyword evidence="3" id="KW-1185">Reference proteome</keyword>
<name>A0A225VIM5_9STRA</name>
<comment type="caution">
    <text evidence="2">The sequence shown here is derived from an EMBL/GenBank/DDBJ whole genome shotgun (WGS) entry which is preliminary data.</text>
</comment>
<sequence length="216" mass="24580">MNADREAHRLKVNDRKVDGTFGSQQRQKNHNRAYNVNEDEPFASEQQVLFDQGAEGAHRKVSFGESVSDKDVDGLSGDILVGNMMLRKQDVTSEVYRIMENSGWRPPNSEYRSPPKTDFGRPQQMRHCDNSGEGSHSTEFCWADMECNRCHKKGHPAKYSKVDPCPFCYKFHDGECYGLKTLQALKNISKQEDLNDIDTKRFGISHGSKDLCGTRN</sequence>
<dbReference type="Proteomes" id="UP000198211">
    <property type="component" value="Unassembled WGS sequence"/>
</dbReference>
<organism evidence="2 3">
    <name type="scientific">Phytophthora megakarya</name>
    <dbReference type="NCBI Taxonomy" id="4795"/>
    <lineage>
        <taxon>Eukaryota</taxon>
        <taxon>Sar</taxon>
        <taxon>Stramenopiles</taxon>
        <taxon>Oomycota</taxon>
        <taxon>Peronosporomycetes</taxon>
        <taxon>Peronosporales</taxon>
        <taxon>Peronosporaceae</taxon>
        <taxon>Phytophthora</taxon>
    </lineage>
</organism>
<evidence type="ECO:0000256" key="1">
    <source>
        <dbReference type="SAM" id="MobiDB-lite"/>
    </source>
</evidence>
<gene>
    <name evidence="2" type="ORF">PHMEG_00023354</name>
</gene>
<feature type="region of interest" description="Disordered" evidence="1">
    <location>
        <begin position="105"/>
        <end position="130"/>
    </location>
</feature>
<feature type="compositionally biased region" description="Basic and acidic residues" evidence="1">
    <location>
        <begin position="1"/>
        <end position="18"/>
    </location>
</feature>
<evidence type="ECO:0000313" key="3">
    <source>
        <dbReference type="Proteomes" id="UP000198211"/>
    </source>
</evidence>
<protein>
    <submittedName>
        <fullName evidence="2">Uncharacterized protein</fullName>
    </submittedName>
</protein>
<reference evidence="3" key="1">
    <citation type="submission" date="2017-03" db="EMBL/GenBank/DDBJ databases">
        <title>Phytopthora megakarya and P. palmivora, two closely related causual agents of cacao black pod achieved similar genome size and gene model numbers by different mechanisms.</title>
        <authorList>
            <person name="Ali S."/>
            <person name="Shao J."/>
            <person name="Larry D.J."/>
            <person name="Kronmiller B."/>
            <person name="Shen D."/>
            <person name="Strem M.D."/>
            <person name="Melnick R.L."/>
            <person name="Guiltinan M.J."/>
            <person name="Tyler B.M."/>
            <person name="Meinhardt L.W."/>
            <person name="Bailey B.A."/>
        </authorList>
    </citation>
    <scope>NUCLEOTIDE SEQUENCE [LARGE SCALE GENOMIC DNA]</scope>
    <source>
        <strain evidence="3">zdho120</strain>
    </source>
</reference>
<proteinExistence type="predicted"/>
<evidence type="ECO:0000313" key="2">
    <source>
        <dbReference type="EMBL" id="OWZ04698.1"/>
    </source>
</evidence>
<dbReference type="EMBL" id="NBNE01004820">
    <property type="protein sequence ID" value="OWZ04698.1"/>
    <property type="molecule type" value="Genomic_DNA"/>
</dbReference>
<feature type="region of interest" description="Disordered" evidence="1">
    <location>
        <begin position="1"/>
        <end position="34"/>
    </location>
</feature>
<dbReference type="AlphaFoldDB" id="A0A225VIM5"/>
<accession>A0A225VIM5</accession>